<comment type="subcellular location">
    <subcellularLocation>
        <location evidence="3">Cytoplasm</location>
    </subcellularLocation>
</comment>
<comment type="function">
    <text evidence="3">Required for dimerization of active 70S ribosomes into 100S ribosomes in stationary phase; 100S ribosomes are translationally inactive and sometimes present during exponential growth.</text>
</comment>
<protein>
    <recommendedName>
        <fullName evidence="3">Ribosome hibernation promoting factor</fullName>
        <shortName evidence="3">HPF</shortName>
    </recommendedName>
</protein>
<dbReference type="Gene3D" id="3.30.160.100">
    <property type="entry name" value="Ribosome hibernation promotion factor-like"/>
    <property type="match status" value="1"/>
</dbReference>
<dbReference type="EMBL" id="FUKP01000001">
    <property type="protein sequence ID" value="SJN15304.1"/>
    <property type="molecule type" value="Genomic_DNA"/>
</dbReference>
<dbReference type="InterPro" id="IPR050574">
    <property type="entry name" value="HPF/YfiA_ribosome-assoc"/>
</dbReference>
<dbReference type="SUPFAM" id="SSF69754">
    <property type="entry name" value="Ribosome binding protein Y (YfiA homologue)"/>
    <property type="match status" value="1"/>
</dbReference>
<evidence type="ECO:0000256" key="1">
    <source>
        <dbReference type="ARBA" id="ARBA00022490"/>
    </source>
</evidence>
<dbReference type="GO" id="GO:0045900">
    <property type="term" value="P:negative regulation of translational elongation"/>
    <property type="evidence" value="ECO:0007669"/>
    <property type="project" value="TreeGrafter"/>
</dbReference>
<gene>
    <name evidence="3" type="primary">hpf</name>
    <name evidence="5" type="ORF">FM125_00045</name>
</gene>
<keyword evidence="1 3" id="KW-0963">Cytoplasm</keyword>
<keyword evidence="2 3" id="KW-0810">Translation regulation</keyword>
<dbReference type="InterPro" id="IPR032528">
    <property type="entry name" value="Ribosom_S30AE_C"/>
</dbReference>
<evidence type="ECO:0000259" key="4">
    <source>
        <dbReference type="Pfam" id="PF16321"/>
    </source>
</evidence>
<dbReference type="RefSeq" id="WP_087133243.1">
    <property type="nucleotide sequence ID" value="NZ_FUKP01000001.1"/>
</dbReference>
<reference evidence="5 6" key="1">
    <citation type="submission" date="2017-02" db="EMBL/GenBank/DDBJ databases">
        <authorList>
            <person name="Peterson S.W."/>
        </authorList>
    </citation>
    <scope>NUCLEOTIDE SEQUENCE [LARGE SCALE GENOMIC DNA]</scope>
    <source>
        <strain evidence="5 6">2B3F</strain>
    </source>
</reference>
<evidence type="ECO:0000256" key="2">
    <source>
        <dbReference type="ARBA" id="ARBA00022845"/>
    </source>
</evidence>
<dbReference type="InterPro" id="IPR003489">
    <property type="entry name" value="RHF/RaiA"/>
</dbReference>
<dbReference type="PANTHER" id="PTHR33231">
    <property type="entry name" value="30S RIBOSOMAL PROTEIN"/>
    <property type="match status" value="1"/>
</dbReference>
<accession>A0A1R4I6Q9</accession>
<dbReference type="Pfam" id="PF02482">
    <property type="entry name" value="Ribosomal_S30AE"/>
    <property type="match status" value="1"/>
</dbReference>
<dbReference type="Proteomes" id="UP000196230">
    <property type="component" value="Unassembled WGS sequence"/>
</dbReference>
<feature type="domain" description="Sigma 54 modulation/S30EA ribosomal protein C-terminal" evidence="4">
    <location>
        <begin position="152"/>
        <end position="202"/>
    </location>
</feature>
<dbReference type="FunFam" id="3.30.505.50:FF:000002">
    <property type="entry name" value="Ribosome hibernation promoting factor"/>
    <property type="match status" value="1"/>
</dbReference>
<name>A0A1R4I6Q9_9MICC</name>
<evidence type="ECO:0000256" key="3">
    <source>
        <dbReference type="HAMAP-Rule" id="MF_00839"/>
    </source>
</evidence>
<dbReference type="InterPro" id="IPR036567">
    <property type="entry name" value="RHF-like"/>
</dbReference>
<proteinExistence type="inferred from homology"/>
<dbReference type="GO" id="GO:0043024">
    <property type="term" value="F:ribosomal small subunit binding"/>
    <property type="evidence" value="ECO:0007669"/>
    <property type="project" value="TreeGrafter"/>
</dbReference>
<dbReference type="InterPro" id="IPR034694">
    <property type="entry name" value="HPF_long/plastid"/>
</dbReference>
<dbReference type="PANTHER" id="PTHR33231:SF1">
    <property type="entry name" value="30S RIBOSOMAL PROTEIN"/>
    <property type="match status" value="1"/>
</dbReference>
<organism evidence="5 6">
    <name type="scientific">Micrococcus lylae</name>
    <dbReference type="NCBI Taxonomy" id="1273"/>
    <lineage>
        <taxon>Bacteria</taxon>
        <taxon>Bacillati</taxon>
        <taxon>Actinomycetota</taxon>
        <taxon>Actinomycetes</taxon>
        <taxon>Micrococcales</taxon>
        <taxon>Micrococcaceae</taxon>
        <taxon>Micrococcus</taxon>
    </lineage>
</organism>
<sequence length="232" mass="26050">MTIDVSFIARNITPSETYREHVRERVARLEHLAAGADSIEVKTSRPSSRRHSEQNVKVEVTLRGNGTVVRTEADDDDKTVAFDKAFTRLSERLRRLHDRRKDRRRQASVAEATADMVPVDSNVSLVEQVLAARKAEEEAAGMDVPEDTPVRIREKTFPVTPMTVDEAVDAMELVGHDFYLFQNSETGVPGVVYRRQGWQYGVISLDESLPADHVPDGGRERFYGEKKAAAAE</sequence>
<dbReference type="GO" id="GO:0022627">
    <property type="term" value="C:cytosolic small ribosomal subunit"/>
    <property type="evidence" value="ECO:0007669"/>
    <property type="project" value="TreeGrafter"/>
</dbReference>
<dbReference type="InterPro" id="IPR038416">
    <property type="entry name" value="Ribosom_S30AE_C_sf"/>
</dbReference>
<dbReference type="CDD" id="cd00552">
    <property type="entry name" value="RaiA"/>
    <property type="match status" value="1"/>
</dbReference>
<evidence type="ECO:0000313" key="5">
    <source>
        <dbReference type="EMBL" id="SJN15304.1"/>
    </source>
</evidence>
<dbReference type="NCBIfam" id="TIGR00741">
    <property type="entry name" value="yfiA"/>
    <property type="match status" value="1"/>
</dbReference>
<dbReference type="AlphaFoldDB" id="A0A1R4I6Q9"/>
<comment type="similarity">
    <text evidence="3">Belongs to the HPF/YfiA ribosome-associated protein family. Long HPF subfamily.</text>
</comment>
<dbReference type="Pfam" id="PF16321">
    <property type="entry name" value="Ribosom_S30AE_C"/>
    <property type="match status" value="1"/>
</dbReference>
<comment type="subunit">
    <text evidence="3">Interacts with 100S ribosomes.</text>
</comment>
<dbReference type="Gene3D" id="3.30.505.50">
    <property type="entry name" value="Sigma 54 modulation/S30EA ribosomal protein, C-terminal domain"/>
    <property type="match status" value="1"/>
</dbReference>
<dbReference type="HAMAP" id="MF_00839">
    <property type="entry name" value="HPF"/>
    <property type="match status" value="1"/>
</dbReference>
<evidence type="ECO:0000313" key="6">
    <source>
        <dbReference type="Proteomes" id="UP000196230"/>
    </source>
</evidence>